<dbReference type="Gene3D" id="3.30.390.30">
    <property type="match status" value="1"/>
</dbReference>
<reference evidence="14" key="1">
    <citation type="submission" date="2016-10" db="EMBL/GenBank/DDBJ databases">
        <authorList>
            <person name="Varghese N."/>
            <person name="Submissions S."/>
        </authorList>
    </citation>
    <scope>NUCLEOTIDE SEQUENCE [LARGE SCALE GENOMIC DNA]</scope>
    <source>
        <strain evidence="14">DSM 4771</strain>
    </source>
</reference>
<organism evidence="13 14">
    <name type="scientific">Salimicrobium halophilum</name>
    <dbReference type="NCBI Taxonomy" id="86666"/>
    <lineage>
        <taxon>Bacteria</taxon>
        <taxon>Bacillati</taxon>
        <taxon>Bacillota</taxon>
        <taxon>Bacilli</taxon>
        <taxon>Bacillales</taxon>
        <taxon>Bacillaceae</taxon>
        <taxon>Salimicrobium</taxon>
    </lineage>
</organism>
<evidence type="ECO:0000256" key="6">
    <source>
        <dbReference type="ARBA" id="ARBA00023157"/>
    </source>
</evidence>
<evidence type="ECO:0000256" key="5">
    <source>
        <dbReference type="ARBA" id="ARBA00023002"/>
    </source>
</evidence>
<evidence type="ECO:0000259" key="11">
    <source>
        <dbReference type="Pfam" id="PF02852"/>
    </source>
</evidence>
<dbReference type="PRINTS" id="PR00411">
    <property type="entry name" value="PNDRDTASEI"/>
</dbReference>
<dbReference type="SUPFAM" id="SSF51905">
    <property type="entry name" value="FAD/NAD(P)-binding domain"/>
    <property type="match status" value="1"/>
</dbReference>
<evidence type="ECO:0000256" key="1">
    <source>
        <dbReference type="ARBA" id="ARBA00007532"/>
    </source>
</evidence>
<dbReference type="PIRSF" id="PIRSF000350">
    <property type="entry name" value="Mercury_reductase_MerA"/>
    <property type="match status" value="1"/>
</dbReference>
<feature type="domain" description="FAD/NAD(P)-binding" evidence="12">
    <location>
        <begin position="2"/>
        <end position="318"/>
    </location>
</feature>
<dbReference type="InterPro" id="IPR016156">
    <property type="entry name" value="FAD/NAD-linked_Rdtase_dimer_sf"/>
</dbReference>
<feature type="domain" description="Pyridine nucleotide-disulphide oxidoreductase dimerisation" evidence="11">
    <location>
        <begin position="338"/>
        <end position="443"/>
    </location>
</feature>
<keyword evidence="4" id="KW-0521">NADP</keyword>
<feature type="binding site" evidence="8">
    <location>
        <position position="49"/>
    </location>
    <ligand>
        <name>FAD</name>
        <dbReference type="ChEBI" id="CHEBI:57692"/>
    </ligand>
</feature>
<feature type="binding site" evidence="8">
    <location>
        <begin position="173"/>
        <end position="180"/>
    </location>
    <ligand>
        <name>NAD(+)</name>
        <dbReference type="ChEBI" id="CHEBI:57540"/>
    </ligand>
</feature>
<feature type="binding site" evidence="8">
    <location>
        <begin position="136"/>
        <end position="138"/>
    </location>
    <ligand>
        <name>FAD</name>
        <dbReference type="ChEBI" id="CHEBI:57692"/>
    </ligand>
</feature>
<dbReference type="GO" id="GO:0016668">
    <property type="term" value="F:oxidoreductase activity, acting on a sulfur group of donors, NAD(P) as acceptor"/>
    <property type="evidence" value="ECO:0007669"/>
    <property type="project" value="InterPro"/>
</dbReference>
<dbReference type="GO" id="GO:0050660">
    <property type="term" value="F:flavin adenine dinucleotide binding"/>
    <property type="evidence" value="ECO:0007669"/>
    <property type="project" value="TreeGrafter"/>
</dbReference>
<keyword evidence="7 10" id="KW-0676">Redox-active center</keyword>
<keyword evidence="5 10" id="KW-0560">Oxidoreductase</keyword>
<gene>
    <name evidence="13" type="ORF">SAMN04490247_0794</name>
</gene>
<comment type="cofactor">
    <cofactor evidence="8">
        <name>FAD</name>
        <dbReference type="ChEBI" id="CHEBI:57692"/>
    </cofactor>
    <text evidence="8">Binds 1 FAD per subunit.</text>
</comment>
<proteinExistence type="inferred from homology"/>
<evidence type="ECO:0000259" key="12">
    <source>
        <dbReference type="Pfam" id="PF07992"/>
    </source>
</evidence>
<evidence type="ECO:0000313" key="13">
    <source>
        <dbReference type="EMBL" id="SDJ11442.1"/>
    </source>
</evidence>
<dbReference type="STRING" id="86666.SAMN04490247_0794"/>
<keyword evidence="13" id="KW-0670">Pyruvate</keyword>
<dbReference type="OrthoDB" id="9800167at2"/>
<dbReference type="SUPFAM" id="SSF55424">
    <property type="entry name" value="FAD/NAD-linked reductases, dimerisation (C-terminal) domain"/>
    <property type="match status" value="1"/>
</dbReference>
<evidence type="ECO:0000256" key="3">
    <source>
        <dbReference type="ARBA" id="ARBA00022827"/>
    </source>
</evidence>
<keyword evidence="14" id="KW-1185">Reference proteome</keyword>
<keyword evidence="6" id="KW-1015">Disulfide bond</keyword>
<dbReference type="PANTHER" id="PTHR43014:SF4">
    <property type="entry name" value="PYRIDINE NUCLEOTIDE-DISULFIDE OXIDOREDUCTASE RCLA-RELATED"/>
    <property type="match status" value="1"/>
</dbReference>
<dbReference type="InterPro" id="IPR012999">
    <property type="entry name" value="Pyr_OxRdtase_I_AS"/>
</dbReference>
<dbReference type="GO" id="GO:0003955">
    <property type="term" value="F:NAD(P)H dehydrogenase (quinone) activity"/>
    <property type="evidence" value="ECO:0007669"/>
    <property type="project" value="TreeGrafter"/>
</dbReference>
<evidence type="ECO:0000256" key="10">
    <source>
        <dbReference type="RuleBase" id="RU003691"/>
    </source>
</evidence>
<dbReference type="InterPro" id="IPR023753">
    <property type="entry name" value="FAD/NAD-binding_dom"/>
</dbReference>
<dbReference type="Proteomes" id="UP000199225">
    <property type="component" value="Unassembled WGS sequence"/>
</dbReference>
<dbReference type="AlphaFoldDB" id="A0A1G8R396"/>
<keyword evidence="8" id="KW-0547">Nucleotide-binding</keyword>
<dbReference type="InterPro" id="IPR001100">
    <property type="entry name" value="Pyr_nuc-diS_OxRdtase"/>
</dbReference>
<keyword evidence="8" id="KW-0520">NAD</keyword>
<feature type="binding site" evidence="8">
    <location>
        <position position="303"/>
    </location>
    <ligand>
        <name>FAD</name>
        <dbReference type="ChEBI" id="CHEBI:57692"/>
    </ligand>
</feature>
<dbReference type="PRINTS" id="PR00368">
    <property type="entry name" value="FADPNR"/>
</dbReference>
<feature type="binding site" evidence="8">
    <location>
        <position position="262"/>
    </location>
    <ligand>
        <name>NAD(+)</name>
        <dbReference type="ChEBI" id="CHEBI:57540"/>
    </ligand>
</feature>
<evidence type="ECO:0000256" key="8">
    <source>
        <dbReference type="PIRSR" id="PIRSR000350-3"/>
    </source>
</evidence>
<keyword evidence="2 10" id="KW-0285">Flavoprotein</keyword>
<evidence type="ECO:0000256" key="2">
    <source>
        <dbReference type="ARBA" id="ARBA00022630"/>
    </source>
</evidence>
<dbReference type="RefSeq" id="WP_093192909.1">
    <property type="nucleotide sequence ID" value="NZ_FNEV01000002.1"/>
</dbReference>
<keyword evidence="3 8" id="KW-0274">FAD</keyword>
<evidence type="ECO:0000313" key="14">
    <source>
        <dbReference type="Proteomes" id="UP000199225"/>
    </source>
</evidence>
<accession>A0A1G8R396</accession>
<evidence type="ECO:0000256" key="7">
    <source>
        <dbReference type="ARBA" id="ARBA00023284"/>
    </source>
</evidence>
<dbReference type="PANTHER" id="PTHR43014">
    <property type="entry name" value="MERCURIC REDUCTASE"/>
    <property type="match status" value="1"/>
</dbReference>
<feature type="binding site" evidence="8">
    <location>
        <position position="196"/>
    </location>
    <ligand>
        <name>NAD(+)</name>
        <dbReference type="ChEBI" id="CHEBI:57540"/>
    </ligand>
</feature>
<evidence type="ECO:0000256" key="4">
    <source>
        <dbReference type="ARBA" id="ARBA00022857"/>
    </source>
</evidence>
<sequence length="471" mass="51283">MYDIIVIGGGAGGLTVAAGAASLGAKTAIIEKRESLGGDCLHYGCVPSKALIEAANEIYTARNVAYAGVKAEGKVDLGKVMKRVQESVTTIEEHDSIERFESLGVDVYLGAPEFTENRELFVNGEVLRGKKIVIATGSTVNVPPVEGLEEADYWTNETVFQQTELPERMAFIGAGPVGLEIAQSFARLGTDVTVFEGGATILKKEDRAIQKKAMEILEREMTIVTDARVQKVSSGSGETVVHYTKDGKEETLSTDRIFLAAGRKPNTEGLNLSQGGIVTNEKGFIDVDETLRTENPNVFAIGDVTGEMPFTHVAGEHGKLVVQNALFSLKRRMSYEAMPWNTYITPEIFHIGRTQEEAAEEYEDILVYETQLQDVDRFVSDHASEGFVKIITDVKGKILGAHAIGKGAGDWMQPVVAVMTEGKTIRDLSGMVYPYPNHAAALESTASQYWRQKLFSGVVPAVTKKVIRWLG</sequence>
<dbReference type="InterPro" id="IPR036188">
    <property type="entry name" value="FAD/NAD-bd_sf"/>
</dbReference>
<dbReference type="Pfam" id="PF07992">
    <property type="entry name" value="Pyr_redox_2"/>
    <property type="match status" value="1"/>
</dbReference>
<evidence type="ECO:0000256" key="9">
    <source>
        <dbReference type="PIRSR" id="PIRSR000350-4"/>
    </source>
</evidence>
<name>A0A1G8R396_9BACI</name>
<dbReference type="Pfam" id="PF02852">
    <property type="entry name" value="Pyr_redox_dim"/>
    <property type="match status" value="1"/>
</dbReference>
<dbReference type="InterPro" id="IPR004099">
    <property type="entry name" value="Pyr_nucl-diS_OxRdtase_dimer"/>
</dbReference>
<dbReference type="PROSITE" id="PS00076">
    <property type="entry name" value="PYRIDINE_REDOX_1"/>
    <property type="match status" value="1"/>
</dbReference>
<dbReference type="EMBL" id="FNEV01000002">
    <property type="protein sequence ID" value="SDJ11442.1"/>
    <property type="molecule type" value="Genomic_DNA"/>
</dbReference>
<feature type="disulfide bond" description="Redox-active" evidence="9">
    <location>
        <begin position="40"/>
        <end position="45"/>
    </location>
</feature>
<dbReference type="Gene3D" id="3.50.50.60">
    <property type="entry name" value="FAD/NAD(P)-binding domain"/>
    <property type="match status" value="2"/>
</dbReference>
<comment type="similarity">
    <text evidence="1 10">Belongs to the class-I pyridine nucleotide-disulfide oxidoreductase family.</text>
</comment>
<protein>
    <submittedName>
        <fullName evidence="13">Pyruvate/2-oxoglutarate dehydrogenase complex, dihydrolipoamide dehydrogenase (E3) component</fullName>
    </submittedName>
</protein>